<keyword evidence="3" id="KW-1185">Reference proteome</keyword>
<evidence type="ECO:0000313" key="2">
    <source>
        <dbReference type="EMBL" id="KXT07795.1"/>
    </source>
</evidence>
<proteinExistence type="predicted"/>
<reference evidence="2 3" key="1">
    <citation type="submission" date="2015-07" db="EMBL/GenBank/DDBJ databases">
        <title>Comparative genomics of the Sigatoka disease complex on banana suggests a link between parallel evolutionary changes in Pseudocercospora fijiensis and Pseudocercospora eumusae and increased virulence on the banana host.</title>
        <authorList>
            <person name="Chang T.-C."/>
            <person name="Salvucci A."/>
            <person name="Crous P.W."/>
            <person name="Stergiopoulos I."/>
        </authorList>
    </citation>
    <scope>NUCLEOTIDE SEQUENCE [LARGE SCALE GENOMIC DNA]</scope>
    <source>
        <strain evidence="2 3">CBS 116634</strain>
    </source>
</reference>
<feature type="region of interest" description="Disordered" evidence="1">
    <location>
        <begin position="79"/>
        <end position="98"/>
    </location>
</feature>
<evidence type="ECO:0000256" key="1">
    <source>
        <dbReference type="SAM" id="MobiDB-lite"/>
    </source>
</evidence>
<protein>
    <submittedName>
        <fullName evidence="2">Uncharacterized protein</fullName>
    </submittedName>
</protein>
<sequence length="124" mass="13670">MCPTTEVEVVIKYSSDPTALAVAKAIGTLAAILPASTYPEAIIEECANYINVGFGFISDRAADSCHMFMLHITAGFKTGSESSKSVDEHEQQLKESDHRDLAGKEWLLSRNYHFRHLHASDNTL</sequence>
<gene>
    <name evidence="2" type="ORF">AC579_10261</name>
</gene>
<dbReference type="AlphaFoldDB" id="A0A139HZA2"/>
<feature type="compositionally biased region" description="Basic and acidic residues" evidence="1">
    <location>
        <begin position="84"/>
        <end position="98"/>
    </location>
</feature>
<dbReference type="EMBL" id="LFZO01000529">
    <property type="protein sequence ID" value="KXT07795.1"/>
    <property type="molecule type" value="Genomic_DNA"/>
</dbReference>
<accession>A0A139HZA2</accession>
<dbReference type="Proteomes" id="UP000073492">
    <property type="component" value="Unassembled WGS sequence"/>
</dbReference>
<organism evidence="2 3">
    <name type="scientific">Pseudocercospora musae</name>
    <dbReference type="NCBI Taxonomy" id="113226"/>
    <lineage>
        <taxon>Eukaryota</taxon>
        <taxon>Fungi</taxon>
        <taxon>Dikarya</taxon>
        <taxon>Ascomycota</taxon>
        <taxon>Pezizomycotina</taxon>
        <taxon>Dothideomycetes</taxon>
        <taxon>Dothideomycetidae</taxon>
        <taxon>Mycosphaerellales</taxon>
        <taxon>Mycosphaerellaceae</taxon>
        <taxon>Pseudocercospora</taxon>
    </lineage>
</organism>
<name>A0A139HZA2_9PEZI</name>
<evidence type="ECO:0000313" key="3">
    <source>
        <dbReference type="Proteomes" id="UP000073492"/>
    </source>
</evidence>
<comment type="caution">
    <text evidence="2">The sequence shown here is derived from an EMBL/GenBank/DDBJ whole genome shotgun (WGS) entry which is preliminary data.</text>
</comment>